<sequence length="105" mass="11894">MDILLLDPGGFEDFDHGRHLLGIALFRAFGSLGFCDDGEIDRRKVGRRDRAARAADRYLIHWSIGLLFDDHGLRAGGFPRALVNLLLRFAAGYKKNGQQRRAKKR</sequence>
<evidence type="ECO:0000313" key="1">
    <source>
        <dbReference type="EMBL" id="MPN43705.1"/>
    </source>
</evidence>
<dbReference type="EMBL" id="VSSQ01102277">
    <property type="protein sequence ID" value="MPN43705.1"/>
    <property type="molecule type" value="Genomic_DNA"/>
</dbReference>
<organism evidence="1">
    <name type="scientific">bioreactor metagenome</name>
    <dbReference type="NCBI Taxonomy" id="1076179"/>
    <lineage>
        <taxon>unclassified sequences</taxon>
        <taxon>metagenomes</taxon>
        <taxon>ecological metagenomes</taxon>
    </lineage>
</organism>
<name>A0A645HXE7_9ZZZZ</name>
<reference evidence="1" key="1">
    <citation type="submission" date="2019-08" db="EMBL/GenBank/DDBJ databases">
        <authorList>
            <person name="Kucharzyk K."/>
            <person name="Murdoch R.W."/>
            <person name="Higgins S."/>
            <person name="Loffler F."/>
        </authorList>
    </citation>
    <scope>NUCLEOTIDE SEQUENCE</scope>
</reference>
<gene>
    <name evidence="1" type="ORF">SDC9_191265</name>
</gene>
<dbReference type="AlphaFoldDB" id="A0A645HXE7"/>
<proteinExistence type="predicted"/>
<protein>
    <submittedName>
        <fullName evidence="1">Uncharacterized protein</fullName>
    </submittedName>
</protein>
<accession>A0A645HXE7</accession>
<comment type="caution">
    <text evidence="1">The sequence shown here is derived from an EMBL/GenBank/DDBJ whole genome shotgun (WGS) entry which is preliminary data.</text>
</comment>